<organism evidence="2 3">
    <name type="scientific">Parabacteroides johnsonii</name>
    <dbReference type="NCBI Taxonomy" id="387661"/>
    <lineage>
        <taxon>Bacteria</taxon>
        <taxon>Pseudomonadati</taxon>
        <taxon>Bacteroidota</taxon>
        <taxon>Bacteroidia</taxon>
        <taxon>Bacteroidales</taxon>
        <taxon>Tannerellaceae</taxon>
        <taxon>Parabacteroides</taxon>
    </lineage>
</organism>
<proteinExistence type="predicted"/>
<evidence type="ECO:0000313" key="3">
    <source>
        <dbReference type="Proteomes" id="UP000195975"/>
    </source>
</evidence>
<protein>
    <submittedName>
        <fullName evidence="2">Uncharacterized protein</fullName>
    </submittedName>
</protein>
<comment type="caution">
    <text evidence="2">The sequence shown here is derived from an EMBL/GenBank/DDBJ whole genome shotgun (WGS) entry which is preliminary data.</text>
</comment>
<reference evidence="3" key="1">
    <citation type="submission" date="2017-04" db="EMBL/GenBank/DDBJ databases">
        <title>Function of individual gut microbiota members based on whole genome sequencing of pure cultures obtained from chicken caecum.</title>
        <authorList>
            <person name="Medvecky M."/>
            <person name="Cejkova D."/>
            <person name="Polansky O."/>
            <person name="Karasova D."/>
            <person name="Kubasova T."/>
            <person name="Cizek A."/>
            <person name="Rychlik I."/>
        </authorList>
    </citation>
    <scope>NUCLEOTIDE SEQUENCE [LARGE SCALE GENOMIC DNA]</scope>
    <source>
        <strain evidence="3">An42</strain>
    </source>
</reference>
<name>A0A9Q5SPB0_9BACT</name>
<dbReference type="AlphaFoldDB" id="A0A9Q5SPB0"/>
<evidence type="ECO:0000256" key="1">
    <source>
        <dbReference type="SAM" id="MobiDB-lite"/>
    </source>
</evidence>
<dbReference type="EMBL" id="NFIJ01000021">
    <property type="protein sequence ID" value="OUO03573.1"/>
    <property type="molecule type" value="Genomic_DNA"/>
</dbReference>
<sequence>MTIRFIFRRDRPDTESAKIRGEAWGYCKKRPYKQEKSYQNHLSKRFLRILQKTFPEVFSTRCAENSHNDRLHHSGVRSSPSVKTVVTATKTVVSTMKTVVTGKSCRKSENEAPYTLHIPAPSPSRLQISDSPEVKVYQIVRENKIRIDKNTYTGNKPRRRTGSTSQKCTVLPAKRHPENQTYPG</sequence>
<accession>A0A9Q5SPB0</accession>
<gene>
    <name evidence="2" type="ORF">B5F96_15295</name>
</gene>
<evidence type="ECO:0000313" key="2">
    <source>
        <dbReference type="EMBL" id="OUO03573.1"/>
    </source>
</evidence>
<feature type="region of interest" description="Disordered" evidence="1">
    <location>
        <begin position="150"/>
        <end position="184"/>
    </location>
</feature>
<dbReference type="Proteomes" id="UP000195975">
    <property type="component" value="Unassembled WGS sequence"/>
</dbReference>